<evidence type="ECO:0000313" key="1">
    <source>
        <dbReference type="EMBL" id="VAW75606.1"/>
    </source>
</evidence>
<accession>A0A3B0Z4H9</accession>
<reference evidence="1" key="1">
    <citation type="submission" date="2018-06" db="EMBL/GenBank/DDBJ databases">
        <authorList>
            <person name="Zhirakovskaya E."/>
        </authorList>
    </citation>
    <scope>NUCLEOTIDE SEQUENCE</scope>
</reference>
<sequence>MGYKSKLYINFYGRTVSSTLSVARQAVNSVLSNVANQQINRAFGLQKG</sequence>
<feature type="non-terminal residue" evidence="1">
    <location>
        <position position="48"/>
    </location>
</feature>
<organism evidence="1">
    <name type="scientific">hydrothermal vent metagenome</name>
    <dbReference type="NCBI Taxonomy" id="652676"/>
    <lineage>
        <taxon>unclassified sequences</taxon>
        <taxon>metagenomes</taxon>
        <taxon>ecological metagenomes</taxon>
    </lineage>
</organism>
<gene>
    <name evidence="1" type="ORF">MNBD_GAMMA12-3826</name>
</gene>
<proteinExistence type="predicted"/>
<name>A0A3B0Z4H9_9ZZZZ</name>
<dbReference type="AlphaFoldDB" id="A0A3B0Z4H9"/>
<dbReference type="EMBL" id="UOFL01000087">
    <property type="protein sequence ID" value="VAW75606.1"/>
    <property type="molecule type" value="Genomic_DNA"/>
</dbReference>
<protein>
    <submittedName>
        <fullName evidence="1">Uncharacterized protein</fullName>
    </submittedName>
</protein>